<accession>A0A543B152</accession>
<dbReference type="OrthoDB" id="3291728at2"/>
<keyword evidence="3" id="KW-1185">Reference proteome</keyword>
<comment type="caution">
    <text evidence="2">The sequence shown here is derived from an EMBL/GenBank/DDBJ whole genome shotgun (WGS) entry which is preliminary data.</text>
</comment>
<organism evidence="2 3">
    <name type="scientific">Stackebrandtia endophytica</name>
    <dbReference type="NCBI Taxonomy" id="1496996"/>
    <lineage>
        <taxon>Bacteria</taxon>
        <taxon>Bacillati</taxon>
        <taxon>Actinomycetota</taxon>
        <taxon>Actinomycetes</taxon>
        <taxon>Glycomycetales</taxon>
        <taxon>Glycomycetaceae</taxon>
        <taxon>Stackebrandtia</taxon>
    </lineage>
</organism>
<dbReference type="AlphaFoldDB" id="A0A543B152"/>
<feature type="region of interest" description="Disordered" evidence="1">
    <location>
        <begin position="132"/>
        <end position="152"/>
    </location>
</feature>
<dbReference type="RefSeq" id="WP_142043173.1">
    <property type="nucleotide sequence ID" value="NZ_JBHTGS010000003.1"/>
</dbReference>
<evidence type="ECO:0000313" key="3">
    <source>
        <dbReference type="Proteomes" id="UP000317043"/>
    </source>
</evidence>
<reference evidence="2 3" key="1">
    <citation type="submission" date="2019-06" db="EMBL/GenBank/DDBJ databases">
        <title>Sequencing the genomes of 1000 actinobacteria strains.</title>
        <authorList>
            <person name="Klenk H.-P."/>
        </authorList>
    </citation>
    <scope>NUCLEOTIDE SEQUENCE [LARGE SCALE GENOMIC DNA]</scope>
    <source>
        <strain evidence="2 3">DSM 45928</strain>
    </source>
</reference>
<dbReference type="Proteomes" id="UP000317043">
    <property type="component" value="Unassembled WGS sequence"/>
</dbReference>
<dbReference type="InParanoid" id="A0A543B152"/>
<evidence type="ECO:0008006" key="4">
    <source>
        <dbReference type="Google" id="ProtNLM"/>
    </source>
</evidence>
<name>A0A543B152_9ACTN</name>
<evidence type="ECO:0000313" key="2">
    <source>
        <dbReference type="EMBL" id="TQL78558.1"/>
    </source>
</evidence>
<gene>
    <name evidence="2" type="ORF">FB566_4147</name>
</gene>
<sequence length="152" mass="16915">MSEVTRDVTGGDLNDLWRAGNVALVTVANVYVDKIARMTELPDPDEKKYGRTHPWWAMVANELETAMWETHDRLHGARDALNKAIDAYAYCDGDNAKALTEAGEGLNDILNDDSPTGKHDSKDTPTVIVFAEDGFPRPDDDFRPDGWEENHG</sequence>
<dbReference type="EMBL" id="VFOW01000001">
    <property type="protein sequence ID" value="TQL78558.1"/>
    <property type="molecule type" value="Genomic_DNA"/>
</dbReference>
<protein>
    <recommendedName>
        <fullName evidence="4">Excreted virulence factor EspC (Type VII ESX diderm)</fullName>
    </recommendedName>
</protein>
<evidence type="ECO:0000256" key="1">
    <source>
        <dbReference type="SAM" id="MobiDB-lite"/>
    </source>
</evidence>
<feature type="compositionally biased region" description="Basic and acidic residues" evidence="1">
    <location>
        <begin position="134"/>
        <end position="152"/>
    </location>
</feature>
<proteinExistence type="predicted"/>